<dbReference type="PANTHER" id="PTHR14577:SF0">
    <property type="entry name" value="NUCLEOLAR PROTEIN 12"/>
    <property type="match status" value="1"/>
</dbReference>
<gene>
    <name evidence="6" type="ORF">UCDDA912_g05660</name>
</gene>
<feature type="compositionally biased region" description="Basic residues" evidence="5">
    <location>
        <begin position="217"/>
        <end position="228"/>
    </location>
</feature>
<dbReference type="InterPro" id="IPR019186">
    <property type="entry name" value="Nucleolar_protein_12"/>
</dbReference>
<keyword evidence="4" id="KW-0539">Nucleus</keyword>
<comment type="similarity">
    <text evidence="2">Belongs to the RRP17 family.</text>
</comment>
<protein>
    <submittedName>
        <fullName evidence="6">Putative rrna processing protein rrp17</fullName>
    </submittedName>
</protein>
<evidence type="ECO:0000256" key="4">
    <source>
        <dbReference type="ARBA" id="ARBA00023242"/>
    </source>
</evidence>
<name>A0A0G2FK05_9PEZI</name>
<evidence type="ECO:0000256" key="2">
    <source>
        <dbReference type="ARBA" id="ARBA00007175"/>
    </source>
</evidence>
<sequence length="228" mass="26145">MFAKPRPKKPLLPTPSKKRKATHAVEEVTFDNSARQEYLTGFHKRKVQRQKHAQEEAAKRAREEKIEFRKQLREDRKKQVDEHVKNIEAIMKGSRVAGLGSDQGDSETGDSDKDEEWNGFDEASQAPALEAVDHEEEYIDEDLYTTVKVEAVSVDRDGLHNKTELEAVEDDSDEHNAADNTESKDAKDATPDEGRKGLPKKRKKKFRYETKVVRQMTNKKNKARKSRG</sequence>
<dbReference type="Proteomes" id="UP000034680">
    <property type="component" value="Unassembled WGS sequence"/>
</dbReference>
<feature type="region of interest" description="Disordered" evidence="5">
    <location>
        <begin position="41"/>
        <end position="63"/>
    </location>
</feature>
<dbReference type="OrthoDB" id="551633at2759"/>
<reference evidence="6 7" key="2">
    <citation type="submission" date="2015-05" db="EMBL/GenBank/DDBJ databases">
        <authorList>
            <person name="Morales-Cruz A."/>
            <person name="Amrine K.C."/>
            <person name="Cantu D."/>
        </authorList>
    </citation>
    <scope>NUCLEOTIDE SEQUENCE [LARGE SCALE GENOMIC DNA]</scope>
    <source>
        <strain evidence="6">DA912</strain>
    </source>
</reference>
<comment type="caution">
    <text evidence="6">The sequence shown here is derived from an EMBL/GenBank/DDBJ whole genome shotgun (WGS) entry which is preliminary data.</text>
</comment>
<evidence type="ECO:0000313" key="7">
    <source>
        <dbReference type="Proteomes" id="UP000034680"/>
    </source>
</evidence>
<evidence type="ECO:0000256" key="1">
    <source>
        <dbReference type="ARBA" id="ARBA00004604"/>
    </source>
</evidence>
<feature type="compositionally biased region" description="Basic and acidic residues" evidence="5">
    <location>
        <begin position="52"/>
        <end position="63"/>
    </location>
</feature>
<organism evidence="6 7">
    <name type="scientific">Diaporthe ampelina</name>
    <dbReference type="NCBI Taxonomy" id="1214573"/>
    <lineage>
        <taxon>Eukaryota</taxon>
        <taxon>Fungi</taxon>
        <taxon>Dikarya</taxon>
        <taxon>Ascomycota</taxon>
        <taxon>Pezizomycotina</taxon>
        <taxon>Sordariomycetes</taxon>
        <taxon>Sordariomycetidae</taxon>
        <taxon>Diaporthales</taxon>
        <taxon>Diaporthaceae</taxon>
        <taxon>Diaporthe</taxon>
    </lineage>
</organism>
<comment type="subcellular location">
    <subcellularLocation>
        <location evidence="1">Nucleus</location>
        <location evidence="1">Nucleolus</location>
    </subcellularLocation>
</comment>
<keyword evidence="7" id="KW-1185">Reference proteome</keyword>
<keyword evidence="3" id="KW-0175">Coiled coil</keyword>
<accession>A0A0G2FK05</accession>
<dbReference type="EMBL" id="LCUC01000207">
    <property type="protein sequence ID" value="KKY34411.1"/>
    <property type="molecule type" value="Genomic_DNA"/>
</dbReference>
<dbReference type="PANTHER" id="PTHR14577">
    <property type="entry name" value="NUCLEOLAR PROTEIN 12"/>
    <property type="match status" value="1"/>
</dbReference>
<feature type="compositionally biased region" description="Basic residues" evidence="5">
    <location>
        <begin position="42"/>
        <end position="51"/>
    </location>
</feature>
<evidence type="ECO:0000313" key="6">
    <source>
        <dbReference type="EMBL" id="KKY34411.1"/>
    </source>
</evidence>
<evidence type="ECO:0000256" key="3">
    <source>
        <dbReference type="ARBA" id="ARBA00023054"/>
    </source>
</evidence>
<dbReference type="AlphaFoldDB" id="A0A0G2FK05"/>
<feature type="compositionally biased region" description="Acidic residues" evidence="5">
    <location>
        <begin position="104"/>
        <end position="119"/>
    </location>
</feature>
<proteinExistence type="inferred from homology"/>
<feature type="compositionally biased region" description="Basic and acidic residues" evidence="5">
    <location>
        <begin position="153"/>
        <end position="165"/>
    </location>
</feature>
<feature type="region of interest" description="Disordered" evidence="5">
    <location>
        <begin position="89"/>
        <end position="137"/>
    </location>
</feature>
<dbReference type="Pfam" id="PF09805">
    <property type="entry name" value="Nop25"/>
    <property type="match status" value="1"/>
</dbReference>
<dbReference type="STRING" id="1214573.A0A0G2FK05"/>
<evidence type="ECO:0000256" key="5">
    <source>
        <dbReference type="SAM" id="MobiDB-lite"/>
    </source>
</evidence>
<dbReference type="GO" id="GO:0019843">
    <property type="term" value="F:rRNA binding"/>
    <property type="evidence" value="ECO:0007669"/>
    <property type="project" value="TreeGrafter"/>
</dbReference>
<feature type="region of interest" description="Disordered" evidence="5">
    <location>
        <begin position="153"/>
        <end position="228"/>
    </location>
</feature>
<dbReference type="GO" id="GO:0005730">
    <property type="term" value="C:nucleolus"/>
    <property type="evidence" value="ECO:0007669"/>
    <property type="project" value="UniProtKB-SubCell"/>
</dbReference>
<feature type="compositionally biased region" description="Basic residues" evidence="5">
    <location>
        <begin position="197"/>
        <end position="206"/>
    </location>
</feature>
<feature type="compositionally biased region" description="Basic and acidic residues" evidence="5">
    <location>
        <begin position="174"/>
        <end position="196"/>
    </location>
</feature>
<feature type="region of interest" description="Disordered" evidence="5">
    <location>
        <begin position="1"/>
        <end position="24"/>
    </location>
</feature>
<reference evidence="6 7" key="1">
    <citation type="submission" date="2015-05" db="EMBL/GenBank/DDBJ databases">
        <title>Distinctive expansion of gene families associated with plant cell wall degradation and secondary metabolism in the genomes of grapevine trunk pathogens.</title>
        <authorList>
            <person name="Lawrence D.P."/>
            <person name="Travadon R."/>
            <person name="Rolshausen P.E."/>
            <person name="Baumgartner K."/>
        </authorList>
    </citation>
    <scope>NUCLEOTIDE SEQUENCE [LARGE SCALE GENOMIC DNA]</scope>
    <source>
        <strain evidence="6">DA912</strain>
    </source>
</reference>